<reference evidence="1 2" key="1">
    <citation type="journal article" date="2022" name="G3 (Bethesda)">
        <title>Whole-genome sequence and methylome profiling of the almond [Prunus dulcis (Mill.) D.A. Webb] cultivar 'Nonpareil'.</title>
        <authorList>
            <person name="D'Amico-Willman K.M."/>
            <person name="Ouma W.Z."/>
            <person name="Meulia T."/>
            <person name="Sideli G.M."/>
            <person name="Gradziel T.M."/>
            <person name="Fresnedo-Ramirez J."/>
        </authorList>
    </citation>
    <scope>NUCLEOTIDE SEQUENCE [LARGE SCALE GENOMIC DNA]</scope>
    <source>
        <strain evidence="1">Clone GOH B32 T37-40</strain>
    </source>
</reference>
<accession>A0AAD4WNP3</accession>
<name>A0AAD4WNP3_PRUDU</name>
<comment type="caution">
    <text evidence="1">The sequence shown here is derived from an EMBL/GenBank/DDBJ whole genome shotgun (WGS) entry which is preliminary data.</text>
</comment>
<organism evidence="1 2">
    <name type="scientific">Prunus dulcis</name>
    <name type="common">Almond</name>
    <name type="synonym">Amygdalus dulcis</name>
    <dbReference type="NCBI Taxonomy" id="3755"/>
    <lineage>
        <taxon>Eukaryota</taxon>
        <taxon>Viridiplantae</taxon>
        <taxon>Streptophyta</taxon>
        <taxon>Embryophyta</taxon>
        <taxon>Tracheophyta</taxon>
        <taxon>Spermatophyta</taxon>
        <taxon>Magnoliopsida</taxon>
        <taxon>eudicotyledons</taxon>
        <taxon>Gunneridae</taxon>
        <taxon>Pentapetalae</taxon>
        <taxon>rosids</taxon>
        <taxon>fabids</taxon>
        <taxon>Rosales</taxon>
        <taxon>Rosaceae</taxon>
        <taxon>Amygdaloideae</taxon>
        <taxon>Amygdaleae</taxon>
        <taxon>Prunus</taxon>
    </lineage>
</organism>
<evidence type="ECO:0000313" key="1">
    <source>
        <dbReference type="EMBL" id="KAI5346513.1"/>
    </source>
</evidence>
<protein>
    <submittedName>
        <fullName evidence="1">Uncharacterized protein</fullName>
    </submittedName>
</protein>
<sequence>MDLISTFLASSLGTVTVSTPFCIPAFTSSALAFRDDNGSDKSRASTNIKLYLSIRLICEVSRIRTNKKSSYNVTPWDRLRCSTILSALGSPLCPYDFVSGSSQATSQWVTHPEIALAPNSFNFGVPTIPKPVSSQKVSC</sequence>
<dbReference type="EMBL" id="JAJFAZ020000002">
    <property type="protein sequence ID" value="KAI5346513.1"/>
    <property type="molecule type" value="Genomic_DNA"/>
</dbReference>
<dbReference type="AlphaFoldDB" id="A0AAD4WNP3"/>
<gene>
    <name evidence="1" type="ORF">L3X38_014392</name>
</gene>
<keyword evidence="2" id="KW-1185">Reference proteome</keyword>
<evidence type="ECO:0000313" key="2">
    <source>
        <dbReference type="Proteomes" id="UP001054821"/>
    </source>
</evidence>
<proteinExistence type="predicted"/>
<dbReference type="Proteomes" id="UP001054821">
    <property type="component" value="Chromosome 2"/>
</dbReference>